<evidence type="ECO:0008006" key="5">
    <source>
        <dbReference type="Google" id="ProtNLM"/>
    </source>
</evidence>
<dbReference type="RefSeq" id="WP_161082059.1">
    <property type="nucleotide sequence ID" value="NZ_WWCX01000001.1"/>
</dbReference>
<reference evidence="3" key="1">
    <citation type="submission" date="2019-12" db="EMBL/GenBank/DDBJ databases">
        <title>Novel species isolated from a subtropical stream in China.</title>
        <authorList>
            <person name="Lu H."/>
        </authorList>
    </citation>
    <scope>NUCLEOTIDE SEQUENCE [LARGE SCALE GENOMIC DNA]</scope>
    <source>
        <strain evidence="3">FT81W</strain>
    </source>
</reference>
<proteinExistence type="predicted"/>
<feature type="signal peptide" evidence="2">
    <location>
        <begin position="1"/>
        <end position="21"/>
    </location>
</feature>
<dbReference type="AlphaFoldDB" id="A0A845GHC3"/>
<protein>
    <recommendedName>
        <fullName evidence="5">Secreted protein</fullName>
    </recommendedName>
</protein>
<evidence type="ECO:0000313" key="3">
    <source>
        <dbReference type="EMBL" id="MYM92805.1"/>
    </source>
</evidence>
<feature type="compositionally biased region" description="Polar residues" evidence="1">
    <location>
        <begin position="64"/>
        <end position="74"/>
    </location>
</feature>
<dbReference type="PROSITE" id="PS51257">
    <property type="entry name" value="PROKAR_LIPOPROTEIN"/>
    <property type="match status" value="1"/>
</dbReference>
<feature type="chain" id="PRO_5032529324" description="Secreted protein" evidence="2">
    <location>
        <begin position="22"/>
        <end position="120"/>
    </location>
</feature>
<name>A0A845GHC3_9BURK</name>
<accession>A0A845GHC3</accession>
<feature type="compositionally biased region" description="Basic and acidic residues" evidence="1">
    <location>
        <begin position="52"/>
        <end position="61"/>
    </location>
</feature>
<evidence type="ECO:0000313" key="4">
    <source>
        <dbReference type="Proteomes" id="UP000447355"/>
    </source>
</evidence>
<sequence>MARLLTLLLISAAISACSQQAQPEVTDVIHDDSRAYAHRVDNAIRLTAMIDERIDRSRRASGEPLSSTPATTQIEGKESSSKLGDERRKKLDPDICPLSTEEGRALLAQTPEGRALLDQQ</sequence>
<dbReference type="EMBL" id="WWCX01000001">
    <property type="protein sequence ID" value="MYM92805.1"/>
    <property type="molecule type" value="Genomic_DNA"/>
</dbReference>
<dbReference type="Proteomes" id="UP000447355">
    <property type="component" value="Unassembled WGS sequence"/>
</dbReference>
<comment type="caution">
    <text evidence="3">The sequence shown here is derived from an EMBL/GenBank/DDBJ whole genome shotgun (WGS) entry which is preliminary data.</text>
</comment>
<feature type="compositionally biased region" description="Basic and acidic residues" evidence="1">
    <location>
        <begin position="75"/>
        <end position="93"/>
    </location>
</feature>
<feature type="region of interest" description="Disordered" evidence="1">
    <location>
        <begin position="52"/>
        <end position="120"/>
    </location>
</feature>
<keyword evidence="2" id="KW-0732">Signal</keyword>
<evidence type="ECO:0000256" key="1">
    <source>
        <dbReference type="SAM" id="MobiDB-lite"/>
    </source>
</evidence>
<evidence type="ECO:0000256" key="2">
    <source>
        <dbReference type="SAM" id="SignalP"/>
    </source>
</evidence>
<organism evidence="3 4">
    <name type="scientific">Duganella vulcania</name>
    <dbReference type="NCBI Taxonomy" id="2692166"/>
    <lineage>
        <taxon>Bacteria</taxon>
        <taxon>Pseudomonadati</taxon>
        <taxon>Pseudomonadota</taxon>
        <taxon>Betaproteobacteria</taxon>
        <taxon>Burkholderiales</taxon>
        <taxon>Oxalobacteraceae</taxon>
        <taxon>Telluria group</taxon>
        <taxon>Duganella</taxon>
    </lineage>
</organism>
<gene>
    <name evidence="3" type="ORF">GTP90_02885</name>
</gene>